<dbReference type="EMBL" id="PIPO01000001">
    <property type="protein sequence ID" value="RUO34874.1"/>
    <property type="molecule type" value="Genomic_DNA"/>
</dbReference>
<feature type="chain" id="PRO_5019002214" evidence="1">
    <location>
        <begin position="21"/>
        <end position="144"/>
    </location>
</feature>
<evidence type="ECO:0000256" key="1">
    <source>
        <dbReference type="SAM" id="SignalP"/>
    </source>
</evidence>
<organism evidence="2 3">
    <name type="scientific">Aliidiomarina soli</name>
    <dbReference type="NCBI Taxonomy" id="1928574"/>
    <lineage>
        <taxon>Bacteria</taxon>
        <taxon>Pseudomonadati</taxon>
        <taxon>Pseudomonadota</taxon>
        <taxon>Gammaproteobacteria</taxon>
        <taxon>Alteromonadales</taxon>
        <taxon>Idiomarinaceae</taxon>
        <taxon>Aliidiomarina</taxon>
    </lineage>
</organism>
<sequence>MSGLMVFSLVSFFFIPSASAQSNECVTLEEDAEVELRLRFAEGYDNCFQINGYEGHDTLAFFLLGHEGVEQGLEVYQADTPEAGVIASFDDRTGPMNSVRSPLPEGGVMFSVKPKGDWYGDKIIDVNVLEGRDEVFVYIGVKPL</sequence>
<accession>A0A432WM87</accession>
<keyword evidence="3" id="KW-1185">Reference proteome</keyword>
<name>A0A432WM87_9GAMM</name>
<reference evidence="2 3" key="1">
    <citation type="journal article" date="2011" name="Front. Microbiol.">
        <title>Genomic signatures of strain selection and enhancement in Bacillus atrophaeus var. globigii, a historical biowarfare simulant.</title>
        <authorList>
            <person name="Gibbons H.S."/>
            <person name="Broomall S.M."/>
            <person name="McNew L.A."/>
            <person name="Daligault H."/>
            <person name="Chapman C."/>
            <person name="Bruce D."/>
            <person name="Karavis M."/>
            <person name="Krepps M."/>
            <person name="McGregor P.A."/>
            <person name="Hong C."/>
            <person name="Park K.H."/>
            <person name="Akmal A."/>
            <person name="Feldman A."/>
            <person name="Lin J.S."/>
            <person name="Chang W.E."/>
            <person name="Higgs B.W."/>
            <person name="Demirev P."/>
            <person name="Lindquist J."/>
            <person name="Liem A."/>
            <person name="Fochler E."/>
            <person name="Read T.D."/>
            <person name="Tapia R."/>
            <person name="Johnson S."/>
            <person name="Bishop-Lilly K.A."/>
            <person name="Detter C."/>
            <person name="Han C."/>
            <person name="Sozhamannan S."/>
            <person name="Rosenzweig C.N."/>
            <person name="Skowronski E.W."/>
        </authorList>
    </citation>
    <scope>NUCLEOTIDE SEQUENCE [LARGE SCALE GENOMIC DNA]</scope>
    <source>
        <strain evidence="2 3">Y4G10-17</strain>
    </source>
</reference>
<keyword evidence="1" id="KW-0732">Signal</keyword>
<evidence type="ECO:0000313" key="2">
    <source>
        <dbReference type="EMBL" id="RUO34874.1"/>
    </source>
</evidence>
<dbReference type="Proteomes" id="UP000287823">
    <property type="component" value="Unassembled WGS sequence"/>
</dbReference>
<proteinExistence type="predicted"/>
<comment type="caution">
    <text evidence="2">The sequence shown here is derived from an EMBL/GenBank/DDBJ whole genome shotgun (WGS) entry which is preliminary data.</text>
</comment>
<dbReference type="AlphaFoldDB" id="A0A432WM87"/>
<evidence type="ECO:0000313" key="3">
    <source>
        <dbReference type="Proteomes" id="UP000287823"/>
    </source>
</evidence>
<protein>
    <submittedName>
        <fullName evidence="2">Uncharacterized protein</fullName>
    </submittedName>
</protein>
<feature type="signal peptide" evidence="1">
    <location>
        <begin position="1"/>
        <end position="20"/>
    </location>
</feature>
<gene>
    <name evidence="2" type="ORF">CWE14_02430</name>
</gene>